<evidence type="ECO:0000256" key="8">
    <source>
        <dbReference type="SAM" id="MobiDB-lite"/>
    </source>
</evidence>
<keyword evidence="2 7" id="KW-0032">Aminotransferase</keyword>
<evidence type="ECO:0000256" key="3">
    <source>
        <dbReference type="ARBA" id="ARBA00022679"/>
    </source>
</evidence>
<evidence type="ECO:0000256" key="7">
    <source>
        <dbReference type="HAMAP-Rule" id="MF_01376"/>
    </source>
</evidence>
<dbReference type="RefSeq" id="WP_274688810.1">
    <property type="nucleotide sequence ID" value="NZ_JAPMOU010000011.1"/>
</dbReference>
<comment type="catalytic activity">
    <reaction evidence="6 7">
        <text>(2-aminoethyl)phosphonate + pyruvate = phosphonoacetaldehyde + L-alanine</text>
        <dbReference type="Rhea" id="RHEA:17021"/>
        <dbReference type="ChEBI" id="CHEBI:15361"/>
        <dbReference type="ChEBI" id="CHEBI:57418"/>
        <dbReference type="ChEBI" id="CHEBI:57972"/>
        <dbReference type="ChEBI" id="CHEBI:58383"/>
        <dbReference type="EC" id="2.6.1.37"/>
    </reaction>
</comment>
<evidence type="ECO:0000313" key="10">
    <source>
        <dbReference type="EMBL" id="MDE1462455.1"/>
    </source>
</evidence>
<dbReference type="Pfam" id="PF00266">
    <property type="entry name" value="Aminotran_5"/>
    <property type="match status" value="1"/>
</dbReference>
<organism evidence="10 11">
    <name type="scientific">Spartinivicinus poritis</name>
    <dbReference type="NCBI Taxonomy" id="2994640"/>
    <lineage>
        <taxon>Bacteria</taxon>
        <taxon>Pseudomonadati</taxon>
        <taxon>Pseudomonadota</taxon>
        <taxon>Gammaproteobacteria</taxon>
        <taxon>Oceanospirillales</taxon>
        <taxon>Zooshikellaceae</taxon>
        <taxon>Spartinivicinus</taxon>
    </lineage>
</organism>
<dbReference type="InterPro" id="IPR015422">
    <property type="entry name" value="PyrdxlP-dep_Trfase_small"/>
</dbReference>
<keyword evidence="3 7" id="KW-0808">Transferase</keyword>
<comment type="function">
    <text evidence="7">Involved in phosphonate degradation.</text>
</comment>
<comment type="similarity">
    <text evidence="7">Belongs to the class-V pyridoxal-phosphate-dependent aminotransferase family. PhnW subfamily.</text>
</comment>
<dbReference type="Gene3D" id="3.40.640.10">
    <property type="entry name" value="Type I PLP-dependent aspartate aminotransferase-like (Major domain)"/>
    <property type="match status" value="1"/>
</dbReference>
<reference evidence="10 11" key="1">
    <citation type="submission" date="2022-11" db="EMBL/GenBank/DDBJ databases">
        <title>Spartinivicinus poritis sp. nov., isolated from scleractinian coral Porites lutea.</title>
        <authorList>
            <person name="Zhang G."/>
            <person name="Cai L."/>
            <person name="Wei Q."/>
        </authorList>
    </citation>
    <scope>NUCLEOTIDE SEQUENCE [LARGE SCALE GENOMIC DNA]</scope>
    <source>
        <strain evidence="10 11">A2-2</strain>
    </source>
</reference>
<dbReference type="EC" id="2.6.1.37" evidence="7"/>
<feature type="domain" description="Aminotransferase class V" evidence="9">
    <location>
        <begin position="69"/>
        <end position="305"/>
    </location>
</feature>
<protein>
    <recommendedName>
        <fullName evidence="7">2-aminoethylphosphonate--pyruvate transaminase</fullName>
        <ecNumber evidence="7">2.6.1.37</ecNumber>
    </recommendedName>
    <alternativeName>
        <fullName evidence="7">2-aminoethylphosphonate aminotransferase</fullName>
    </alternativeName>
    <alternativeName>
        <fullName evidence="7">AEP transaminase</fullName>
        <shortName evidence="7">AEPT</shortName>
    </alternativeName>
</protein>
<feature type="modified residue" description="N6-(pyridoxal phosphate)lysine" evidence="7">
    <location>
        <position position="197"/>
    </location>
</feature>
<dbReference type="NCBIfam" id="NF010006">
    <property type="entry name" value="PRK13479.1"/>
    <property type="match status" value="1"/>
</dbReference>
<feature type="region of interest" description="Disordered" evidence="8">
    <location>
        <begin position="13"/>
        <end position="35"/>
    </location>
</feature>
<evidence type="ECO:0000256" key="6">
    <source>
        <dbReference type="ARBA" id="ARBA00049460"/>
    </source>
</evidence>
<dbReference type="Proteomes" id="UP001528823">
    <property type="component" value="Unassembled WGS sequence"/>
</dbReference>
<evidence type="ECO:0000256" key="5">
    <source>
        <dbReference type="ARBA" id="ARBA00023317"/>
    </source>
</evidence>
<keyword evidence="11" id="KW-1185">Reference proteome</keyword>
<comment type="cofactor">
    <cofactor evidence="1 7">
        <name>pyridoxal 5'-phosphate</name>
        <dbReference type="ChEBI" id="CHEBI:597326"/>
    </cofactor>
</comment>
<dbReference type="PANTHER" id="PTHR42778">
    <property type="entry name" value="2-AMINOETHYLPHOSPHONATE--PYRUVATE TRANSAMINASE"/>
    <property type="match status" value="1"/>
</dbReference>
<dbReference type="GO" id="GO:0047304">
    <property type="term" value="F:2-aminoethylphosphonate-pyruvate transaminase activity"/>
    <property type="evidence" value="ECO:0007669"/>
    <property type="project" value="UniProtKB-EC"/>
</dbReference>
<dbReference type="InterPro" id="IPR000192">
    <property type="entry name" value="Aminotrans_V_dom"/>
</dbReference>
<dbReference type="HAMAP" id="MF_01376">
    <property type="entry name" value="PhnW_aminotrans_5"/>
    <property type="match status" value="1"/>
</dbReference>
<keyword evidence="4 7" id="KW-0663">Pyridoxal phosphate</keyword>
<gene>
    <name evidence="7" type="primary">phnW</name>
    <name evidence="10" type="ORF">ORQ98_10775</name>
</gene>
<evidence type="ECO:0000313" key="11">
    <source>
        <dbReference type="Proteomes" id="UP001528823"/>
    </source>
</evidence>
<feature type="compositionally biased region" description="Polar residues" evidence="8">
    <location>
        <begin position="17"/>
        <end position="33"/>
    </location>
</feature>
<sequence>MSASVSATPVRLFTPGPLNTSESVRQAATQDLGSRTPEASALTHSLCQALLELAGCDNRWCATPLQGSGTFAVEAMLTSLLAPDDQLLIIENGVYSARMADICQHQGINHSVLSLPSQRGFDLEIISETVAQRPGITHLAAVHFETGLGVLNDINALLHLAETLGCAVLVDAISTFGVLPIDYQSPALVAVAVSANKCLHGIPGVAFVLSQTAALNRDIPPRSLSLDLQAQARILAHSGQWRFTPPLQVMRALQQAVTEYQEQGGQAARHRCYQARMTHLLKGMQALGFEPVIEPQYRAPLIVTLAPSSGRQVNIQELNAFLLDRQLVIYPSQLSTPHSFRVGVMGELTMKNLDELLEAFQLYLDEALTRQSPQSPSQEIPQCP</sequence>
<proteinExistence type="inferred from homology"/>
<evidence type="ECO:0000256" key="4">
    <source>
        <dbReference type="ARBA" id="ARBA00022898"/>
    </source>
</evidence>
<dbReference type="InterPro" id="IPR012703">
    <property type="entry name" value="NH2EtPonate_pyrv_transaminase"/>
</dbReference>
<dbReference type="PANTHER" id="PTHR42778:SF1">
    <property type="entry name" value="2-AMINOETHYLPHOSPHONATE--PYRUVATE TRANSAMINASE"/>
    <property type="match status" value="1"/>
</dbReference>
<comment type="subunit">
    <text evidence="7">Homodimer.</text>
</comment>
<dbReference type="InterPro" id="IPR015421">
    <property type="entry name" value="PyrdxlP-dep_Trfase_major"/>
</dbReference>
<evidence type="ECO:0000256" key="2">
    <source>
        <dbReference type="ARBA" id="ARBA00022576"/>
    </source>
</evidence>
<dbReference type="EMBL" id="JAPMOU010000011">
    <property type="protein sequence ID" value="MDE1462455.1"/>
    <property type="molecule type" value="Genomic_DNA"/>
</dbReference>
<dbReference type="PIRSF" id="PIRSF000524">
    <property type="entry name" value="SPT"/>
    <property type="match status" value="1"/>
</dbReference>
<evidence type="ECO:0000259" key="9">
    <source>
        <dbReference type="Pfam" id="PF00266"/>
    </source>
</evidence>
<keyword evidence="5 7" id="KW-0670">Pyruvate</keyword>
<accession>A0ABT5U7W0</accession>
<name>A0ABT5U7W0_9GAMM</name>
<dbReference type="InterPro" id="IPR024169">
    <property type="entry name" value="SP_NH2Trfase/AEP_transaminase"/>
</dbReference>
<evidence type="ECO:0000256" key="1">
    <source>
        <dbReference type="ARBA" id="ARBA00001933"/>
    </source>
</evidence>
<comment type="caution">
    <text evidence="10">The sequence shown here is derived from an EMBL/GenBank/DDBJ whole genome shotgun (WGS) entry which is preliminary data.</text>
</comment>
<dbReference type="Gene3D" id="3.90.1150.10">
    <property type="entry name" value="Aspartate Aminotransferase, domain 1"/>
    <property type="match status" value="1"/>
</dbReference>
<dbReference type="InterPro" id="IPR015424">
    <property type="entry name" value="PyrdxlP-dep_Trfase"/>
</dbReference>
<dbReference type="SUPFAM" id="SSF53383">
    <property type="entry name" value="PLP-dependent transferases"/>
    <property type="match status" value="1"/>
</dbReference>